<protein>
    <submittedName>
        <fullName evidence="1">Uncharacterized protein</fullName>
    </submittedName>
</protein>
<dbReference type="Proteomes" id="UP000552864">
    <property type="component" value="Unassembled WGS sequence"/>
</dbReference>
<name>A0A847S5S2_9BACT</name>
<dbReference type="AlphaFoldDB" id="A0A847S5S2"/>
<accession>A0A847S5S2</accession>
<evidence type="ECO:0000313" key="2">
    <source>
        <dbReference type="Proteomes" id="UP000552864"/>
    </source>
</evidence>
<dbReference type="RefSeq" id="WP_168736541.1">
    <property type="nucleotide sequence ID" value="NZ_JABAHZ010000001.1"/>
</dbReference>
<reference evidence="1 2" key="1">
    <citation type="submission" date="2020-04" db="EMBL/GenBank/DDBJ databases">
        <authorList>
            <person name="Yin C."/>
        </authorList>
    </citation>
    <scope>NUCLEOTIDE SEQUENCE [LARGE SCALE GENOMIC DNA]</scope>
    <source>
        <strain evidence="1 2">Ak56</strain>
    </source>
</reference>
<gene>
    <name evidence="1" type="ORF">HGH91_00640</name>
</gene>
<sequence>MQEITEYHDFIERIVKNDLDEIQQTIFKIDGEELIEQMFLTQNPRPVIEGKPQGLEYSAAPELIDTVVKSVVDLGGLLISTFTLYLQFKKYKDDEAKEKKKEMEQLWKDELIRNNVEEAAAERLARKYVADFERLLK</sequence>
<evidence type="ECO:0000313" key="1">
    <source>
        <dbReference type="EMBL" id="NLR77111.1"/>
    </source>
</evidence>
<keyword evidence="2" id="KW-1185">Reference proteome</keyword>
<proteinExistence type="predicted"/>
<comment type="caution">
    <text evidence="1">The sequence shown here is derived from an EMBL/GenBank/DDBJ whole genome shotgun (WGS) entry which is preliminary data.</text>
</comment>
<dbReference type="EMBL" id="JABAHZ010000001">
    <property type="protein sequence ID" value="NLR77111.1"/>
    <property type="molecule type" value="Genomic_DNA"/>
</dbReference>
<organism evidence="1 2">
    <name type="scientific">Chitinophaga eiseniae</name>
    <dbReference type="NCBI Taxonomy" id="634771"/>
    <lineage>
        <taxon>Bacteria</taxon>
        <taxon>Pseudomonadati</taxon>
        <taxon>Bacteroidota</taxon>
        <taxon>Chitinophagia</taxon>
        <taxon>Chitinophagales</taxon>
        <taxon>Chitinophagaceae</taxon>
        <taxon>Chitinophaga</taxon>
    </lineage>
</organism>